<proteinExistence type="predicted"/>
<sequence length="208" mass="23794">MIVQWCIKGISLGGDDEAKQLIDSGEGLHCNWWRDVHTITPLQIREKLTSTNADHHVNQFDGIDPGSGRPFREVTPFISFTAGTVERDAVAKTNLFHSARSVALWFGTDFGQRDHAYLYTCWVVLAPRPAVEIEGVAEEVRDLNAYRRFSAFQTEGEILVKIALPDNQIRDCEKWTFDRHRKIFTKEWAHINPRFTSPAQLSNIRDVI</sequence>
<reference evidence="1" key="1">
    <citation type="submission" date="2021-01" db="EMBL/GenBank/DDBJ databases">
        <title>Whole genome shotgun sequence of Planotetraspora silvatica NBRC 100141.</title>
        <authorList>
            <person name="Komaki H."/>
            <person name="Tamura T."/>
        </authorList>
    </citation>
    <scope>NUCLEOTIDE SEQUENCE</scope>
    <source>
        <strain evidence="1">NBRC 100141</strain>
    </source>
</reference>
<dbReference type="Proteomes" id="UP000644610">
    <property type="component" value="Unassembled WGS sequence"/>
</dbReference>
<dbReference type="AlphaFoldDB" id="A0A8J3USZ0"/>
<gene>
    <name evidence="1" type="ORF">Psi02_78530</name>
</gene>
<protein>
    <submittedName>
        <fullName evidence="1">Uncharacterized protein</fullName>
    </submittedName>
</protein>
<dbReference type="RefSeq" id="WP_203980920.1">
    <property type="nucleotide sequence ID" value="NZ_BAAAKY010000013.1"/>
</dbReference>
<accession>A0A8J3USZ0</accession>
<evidence type="ECO:0000313" key="2">
    <source>
        <dbReference type="Proteomes" id="UP000644610"/>
    </source>
</evidence>
<keyword evidence="2" id="KW-1185">Reference proteome</keyword>
<evidence type="ECO:0000313" key="1">
    <source>
        <dbReference type="EMBL" id="GII51429.1"/>
    </source>
</evidence>
<organism evidence="1 2">
    <name type="scientific">Planotetraspora silvatica</name>
    <dbReference type="NCBI Taxonomy" id="234614"/>
    <lineage>
        <taxon>Bacteria</taxon>
        <taxon>Bacillati</taxon>
        <taxon>Actinomycetota</taxon>
        <taxon>Actinomycetes</taxon>
        <taxon>Streptosporangiales</taxon>
        <taxon>Streptosporangiaceae</taxon>
        <taxon>Planotetraspora</taxon>
    </lineage>
</organism>
<comment type="caution">
    <text evidence="1">The sequence shown here is derived from an EMBL/GenBank/DDBJ whole genome shotgun (WGS) entry which is preliminary data.</text>
</comment>
<name>A0A8J3USZ0_9ACTN</name>
<dbReference type="EMBL" id="BOOQ01000070">
    <property type="protein sequence ID" value="GII51429.1"/>
    <property type="molecule type" value="Genomic_DNA"/>
</dbReference>